<dbReference type="InterPro" id="IPR000756">
    <property type="entry name" value="Diacylglycerol_kin_accessory"/>
</dbReference>
<comment type="catalytic activity">
    <reaction evidence="17">
        <text>1-octadecanoyl-2-(5Z,8Z,11Z,14Z-eicosatetraenoyl)-sn-glycerol + ATP = 1-octadecanoyl-2-(5Z,8Z,11Z,14Z-eicosatetraenoyl)-sn-glycero-3-phosphate + ADP + H(+)</text>
        <dbReference type="Rhea" id="RHEA:40323"/>
        <dbReference type="ChEBI" id="CHEBI:15378"/>
        <dbReference type="ChEBI" id="CHEBI:30616"/>
        <dbReference type="ChEBI" id="CHEBI:75728"/>
        <dbReference type="ChEBI" id="CHEBI:77091"/>
        <dbReference type="ChEBI" id="CHEBI:456216"/>
    </reaction>
    <physiologicalReaction direction="left-to-right" evidence="17">
        <dbReference type="Rhea" id="RHEA:40324"/>
    </physiologicalReaction>
</comment>
<comment type="catalytic activity">
    <reaction evidence="18">
        <text>a 1,2-diacyl-sn-glycerol + ATP = a 1,2-diacyl-sn-glycero-3-phosphate + ADP + H(+)</text>
        <dbReference type="Rhea" id="RHEA:10272"/>
        <dbReference type="ChEBI" id="CHEBI:15378"/>
        <dbReference type="ChEBI" id="CHEBI:17815"/>
        <dbReference type="ChEBI" id="CHEBI:30616"/>
        <dbReference type="ChEBI" id="CHEBI:58608"/>
        <dbReference type="ChEBI" id="CHEBI:456216"/>
        <dbReference type="EC" id="2.7.1.107"/>
    </reaction>
    <physiologicalReaction direction="left-to-right" evidence="18">
        <dbReference type="Rhea" id="RHEA:10273"/>
    </physiologicalReaction>
</comment>
<dbReference type="InterPro" id="IPR002048">
    <property type="entry name" value="EF_hand_dom"/>
</dbReference>
<keyword evidence="14" id="KW-0443">Lipid metabolism</keyword>
<dbReference type="PROSITE" id="PS50081">
    <property type="entry name" value="ZF_DAG_PE_2"/>
    <property type="match status" value="2"/>
</dbReference>
<evidence type="ECO:0000256" key="17">
    <source>
        <dbReference type="ARBA" id="ARBA00023400"/>
    </source>
</evidence>
<keyword evidence="11" id="KW-0862">Zinc</keyword>
<accession>Q4S9S4</accession>
<dbReference type="EMBL" id="CAAE01014695">
    <property type="protein sequence ID" value="CAG02608.1"/>
    <property type="molecule type" value="Genomic_DNA"/>
</dbReference>
<evidence type="ECO:0000256" key="6">
    <source>
        <dbReference type="ARBA" id="ARBA00022723"/>
    </source>
</evidence>
<dbReference type="KEGG" id="tng:GSTEN00021760G001"/>
<dbReference type="Pfam" id="PF00130">
    <property type="entry name" value="C1_1"/>
    <property type="match status" value="1"/>
</dbReference>
<dbReference type="FunFam" id="3.40.50.10330:FF:000003">
    <property type="entry name" value="Diacylglycerol kinase"/>
    <property type="match status" value="1"/>
</dbReference>
<dbReference type="PROSITE" id="PS50146">
    <property type="entry name" value="DAGK"/>
    <property type="match status" value="1"/>
</dbReference>
<feature type="region of interest" description="Disordered" evidence="21">
    <location>
        <begin position="138"/>
        <end position="180"/>
    </location>
</feature>
<dbReference type="InterPro" id="IPR001206">
    <property type="entry name" value="Diacylglycerol_kinase_cat_dom"/>
</dbReference>
<dbReference type="InterPro" id="IPR037607">
    <property type="entry name" value="DGK"/>
</dbReference>
<dbReference type="PANTHER" id="PTHR11255:SF36">
    <property type="entry name" value="DIACYLGLYCEROL KINASE GAMMA"/>
    <property type="match status" value="1"/>
</dbReference>
<dbReference type="InterPro" id="IPR017438">
    <property type="entry name" value="ATP-NAD_kinase_N"/>
</dbReference>
<dbReference type="InterPro" id="IPR011992">
    <property type="entry name" value="EF-hand-dom_pair"/>
</dbReference>
<keyword evidence="13 20" id="KW-0067">ATP-binding</keyword>
<dbReference type="FunFam" id="1.10.238.10:FF:000017">
    <property type="entry name" value="Diacylglycerol kinase"/>
    <property type="match status" value="1"/>
</dbReference>
<dbReference type="SMART" id="SM00109">
    <property type="entry name" value="C1"/>
    <property type="match status" value="2"/>
</dbReference>
<dbReference type="SUPFAM" id="SSF57889">
    <property type="entry name" value="Cysteine-rich domain"/>
    <property type="match status" value="2"/>
</dbReference>
<gene>
    <name evidence="25" type="ORF">GSTENG00021760001</name>
</gene>
<evidence type="ECO:0000256" key="21">
    <source>
        <dbReference type="SAM" id="MobiDB-lite"/>
    </source>
</evidence>
<keyword evidence="10 20" id="KW-0418">Kinase</keyword>
<dbReference type="AlphaFoldDB" id="Q4S9S4"/>
<feature type="domain" description="DAGKc" evidence="23">
    <location>
        <begin position="483"/>
        <end position="617"/>
    </location>
</feature>
<keyword evidence="6" id="KW-0479">Metal-binding</keyword>
<dbReference type="InterPro" id="IPR018247">
    <property type="entry name" value="EF_Hand_1_Ca_BS"/>
</dbReference>
<dbReference type="GO" id="GO:0004143">
    <property type="term" value="F:ATP-dependent diacylglycerol kinase activity"/>
    <property type="evidence" value="ECO:0007669"/>
    <property type="project" value="UniProtKB-EC"/>
</dbReference>
<reference evidence="25" key="1">
    <citation type="journal article" date="2004" name="Nature">
        <title>Genome duplication in the teleost fish Tetraodon nigroviridis reveals the early vertebrate proto-karyotype.</title>
        <authorList>
            <person name="Jaillon O."/>
            <person name="Aury J.-M."/>
            <person name="Brunet F."/>
            <person name="Petit J.-L."/>
            <person name="Stange-Thomann N."/>
            <person name="Mauceli E."/>
            <person name="Bouneau L."/>
            <person name="Fischer C."/>
            <person name="Ozouf-Costaz C."/>
            <person name="Bernot A."/>
            <person name="Nicaud S."/>
            <person name="Jaffe D."/>
            <person name="Fisher S."/>
            <person name="Lutfalla G."/>
            <person name="Dossat C."/>
            <person name="Segurens B."/>
            <person name="Dasilva C."/>
            <person name="Salanoubat M."/>
            <person name="Levy M."/>
            <person name="Boudet N."/>
            <person name="Castellano S."/>
            <person name="Anthouard V."/>
            <person name="Jubin C."/>
            <person name="Castelli V."/>
            <person name="Katinka M."/>
            <person name="Vacherie B."/>
            <person name="Biemont C."/>
            <person name="Skalli Z."/>
            <person name="Cattolico L."/>
            <person name="Poulain J."/>
            <person name="De Berardinis V."/>
            <person name="Cruaud C."/>
            <person name="Duprat S."/>
            <person name="Brottier P."/>
            <person name="Coutanceau J.-P."/>
            <person name="Gouzy J."/>
            <person name="Parra G."/>
            <person name="Lardier G."/>
            <person name="Chapple C."/>
            <person name="McKernan K.J."/>
            <person name="McEwan P."/>
            <person name="Bosak S."/>
            <person name="Kellis M."/>
            <person name="Volff J.-N."/>
            <person name="Guigo R."/>
            <person name="Zody M.C."/>
            <person name="Mesirov J."/>
            <person name="Lindblad-Toh K."/>
            <person name="Birren B."/>
            <person name="Nusbaum C."/>
            <person name="Kahn D."/>
            <person name="Robinson-Rechavi M."/>
            <person name="Laudet V."/>
            <person name="Schachter V."/>
            <person name="Quetier F."/>
            <person name="Saurin W."/>
            <person name="Scarpelli C."/>
            <person name="Wincker P."/>
            <person name="Lander E.S."/>
            <person name="Weissenbach J."/>
            <person name="Roest Crollius H."/>
        </authorList>
    </citation>
    <scope>NUCLEOTIDE SEQUENCE [LARGE SCALE GENOMIC DNA]</scope>
</reference>
<feature type="domain" description="Phorbol-ester/DAG-type" evidence="22">
    <location>
        <begin position="363"/>
        <end position="421"/>
    </location>
</feature>
<dbReference type="GO" id="GO:0005524">
    <property type="term" value="F:ATP binding"/>
    <property type="evidence" value="ECO:0007669"/>
    <property type="project" value="UniProtKB-KW"/>
</dbReference>
<protein>
    <recommendedName>
        <fullName evidence="20">Diacylglycerol kinase</fullName>
        <shortName evidence="20">DAG kinase</shortName>
        <ecNumber evidence="20">2.7.1.107</ecNumber>
    </recommendedName>
</protein>
<dbReference type="PROSITE" id="PS50222">
    <property type="entry name" value="EF_HAND_2"/>
    <property type="match status" value="2"/>
</dbReference>
<evidence type="ECO:0000256" key="10">
    <source>
        <dbReference type="ARBA" id="ARBA00022777"/>
    </source>
</evidence>
<reference evidence="25" key="2">
    <citation type="submission" date="2004-02" db="EMBL/GenBank/DDBJ databases">
        <authorList>
            <consortium name="Genoscope"/>
            <consortium name="Whitehead Institute Centre for Genome Research"/>
        </authorList>
    </citation>
    <scope>NUCLEOTIDE SEQUENCE</scope>
</reference>
<dbReference type="PROSITE" id="PS00479">
    <property type="entry name" value="ZF_DAG_PE_1"/>
    <property type="match status" value="1"/>
</dbReference>
<evidence type="ECO:0000313" key="25">
    <source>
        <dbReference type="EMBL" id="CAG02608.1"/>
    </source>
</evidence>
<comment type="similarity">
    <text evidence="3 20">Belongs to the eukaryotic diacylglycerol kinase family.</text>
</comment>
<evidence type="ECO:0000256" key="15">
    <source>
        <dbReference type="ARBA" id="ARBA00023371"/>
    </source>
</evidence>
<dbReference type="InterPro" id="IPR038199">
    <property type="entry name" value="DGK_typeI_N_sf"/>
</dbReference>
<dbReference type="GO" id="GO:0007200">
    <property type="term" value="P:phospholipase C-activating G protein-coupled receptor signaling pathway"/>
    <property type="evidence" value="ECO:0007669"/>
    <property type="project" value="InterPro"/>
</dbReference>
<evidence type="ECO:0000256" key="14">
    <source>
        <dbReference type="ARBA" id="ARBA00023098"/>
    </source>
</evidence>
<dbReference type="PROSITE" id="PS00018">
    <property type="entry name" value="EF_HAND_1"/>
    <property type="match status" value="2"/>
</dbReference>
<sequence length="820" mass="91835">MPRRPVEYTNSSKKLKDVLDEFHGEGILSKYNPEQNQDILNQPIDYEGFQLFMATYLENDIPEELCQHLFTSFKSKTGGCSSDQSHAETSLLDARSIDAGISIQTEVACAPITGTGQHTPGGCHQLPCTQVKASEVSSNALNPNTGPARSPVSPKLSPERSQSEKHLLQRRSPSPHNSPLLQPPQVVFLKDIVCYLSLLERGMPEDKLEFMFRLYDTDGNGLLDSSELDRIINQMVHVAEYLEWDTTELRPILKEMMEEIDYDRDGTVTLEEWIRGGLTTIPLLVLLGMDTNIEEDGQHVWRLKHFNKPAYCNYCHTMLLGVRKQGLCCSICKYTVHERCVSKDIAVCISTYAKSRRHTDAMQHVWMEGNSPTKCDRCHRSIKCYQGLTGLHCVWCQITTVEVRVNTVLHNKCASHVKQECDGGALRDHTLLPSYICPVILDRQSMLKRGEGESPPSTSPDDASQTFKFTLGEGQALQINPLPGSHPLLVMVNPKSGGRQGERVLRKFKYLLNPRQVYSLERGGPMMGLSFFHDVPDFRVLACGGDGTVGWILDCIDKSNFAKHPPVAILPLGTGNDLARCLRWGGGYEGGSLLKFLRDIEHSTEVVLDRWNIDIIPDDKEEKGVSIGVDASIAHRFHLMREKHPEKFNSRMKNKLWYFEFGTTETISATCKKLNECIEVECDGTTLDLSNTSLEGIAVLNIPSMHGGSNLWGESKKRRNYNRMSKKALDRIPSSTVTDAKELKFCVQDISDQLLEVVGLEGAIEMGQIYTGLKSAGRRLAQCASVSISTTRQLPMQIDGEPWMQPPCTVRIQSFTRSLT</sequence>
<dbReference type="Pfam" id="PF13499">
    <property type="entry name" value="EF-hand_7"/>
    <property type="match status" value="1"/>
</dbReference>
<evidence type="ECO:0000256" key="2">
    <source>
        <dbReference type="ARBA" id="ARBA00005175"/>
    </source>
</evidence>
<dbReference type="SUPFAM" id="SSF111331">
    <property type="entry name" value="NAD kinase/diacylglycerol kinase-like"/>
    <property type="match status" value="1"/>
</dbReference>
<dbReference type="GO" id="GO:0008270">
    <property type="term" value="F:zinc ion binding"/>
    <property type="evidence" value="ECO:0007669"/>
    <property type="project" value="UniProtKB-KW"/>
</dbReference>
<evidence type="ECO:0000256" key="4">
    <source>
        <dbReference type="ARBA" id="ARBA00022490"/>
    </source>
</evidence>
<dbReference type="PANTHER" id="PTHR11255">
    <property type="entry name" value="DIACYLGLYCEROL KINASE"/>
    <property type="match status" value="1"/>
</dbReference>
<comment type="catalytic activity">
    <reaction evidence="15">
        <text>1,2-di-(9Z-octadecenoyl)-sn-glycerol + ATP = 1,2-di-(9Z-octadecenoyl)-sn-glycero-3-phosphate + ADP + H(+)</text>
        <dbReference type="Rhea" id="RHEA:40327"/>
        <dbReference type="ChEBI" id="CHEBI:15378"/>
        <dbReference type="ChEBI" id="CHEBI:30616"/>
        <dbReference type="ChEBI" id="CHEBI:52333"/>
        <dbReference type="ChEBI" id="CHEBI:74546"/>
        <dbReference type="ChEBI" id="CHEBI:456216"/>
    </reaction>
    <physiologicalReaction direction="left-to-right" evidence="15">
        <dbReference type="Rhea" id="RHEA:40328"/>
    </physiologicalReaction>
</comment>
<organism evidence="25">
    <name type="scientific">Tetraodon nigroviridis</name>
    <name type="common">Spotted green pufferfish</name>
    <name type="synonym">Chelonodon nigroviridis</name>
    <dbReference type="NCBI Taxonomy" id="99883"/>
    <lineage>
        <taxon>Eukaryota</taxon>
        <taxon>Metazoa</taxon>
        <taxon>Chordata</taxon>
        <taxon>Craniata</taxon>
        <taxon>Vertebrata</taxon>
        <taxon>Euteleostomi</taxon>
        <taxon>Actinopterygii</taxon>
        <taxon>Neopterygii</taxon>
        <taxon>Teleostei</taxon>
        <taxon>Neoteleostei</taxon>
        <taxon>Acanthomorphata</taxon>
        <taxon>Eupercaria</taxon>
        <taxon>Tetraodontiformes</taxon>
        <taxon>Tetradontoidea</taxon>
        <taxon>Tetraodontidae</taxon>
        <taxon>Tetraodon</taxon>
    </lineage>
</organism>
<keyword evidence="12" id="KW-0106">Calcium</keyword>
<dbReference type="Pfam" id="PF00781">
    <property type="entry name" value="DAGK_cat"/>
    <property type="match status" value="1"/>
</dbReference>
<proteinExistence type="inferred from homology"/>
<dbReference type="Gene3D" id="3.30.60.20">
    <property type="match status" value="2"/>
</dbReference>
<feature type="domain" description="EF-hand" evidence="24">
    <location>
        <begin position="248"/>
        <end position="283"/>
    </location>
</feature>
<dbReference type="InterPro" id="IPR046349">
    <property type="entry name" value="C1-like_sf"/>
</dbReference>
<keyword evidence="4" id="KW-0963">Cytoplasm</keyword>
<evidence type="ECO:0000256" key="3">
    <source>
        <dbReference type="ARBA" id="ARBA00009280"/>
    </source>
</evidence>
<dbReference type="FunFam" id="2.60.200.40:FF:000003">
    <property type="entry name" value="Diacylglycerol kinase"/>
    <property type="match status" value="1"/>
</dbReference>
<evidence type="ECO:0000259" key="22">
    <source>
        <dbReference type="PROSITE" id="PS50081"/>
    </source>
</evidence>
<dbReference type="Gene3D" id="2.60.200.40">
    <property type="match status" value="1"/>
</dbReference>
<feature type="domain" description="EF-hand" evidence="24">
    <location>
        <begin position="203"/>
        <end position="238"/>
    </location>
</feature>
<comment type="pathway">
    <text evidence="2">Lipid metabolism; glycerolipid metabolism.</text>
</comment>
<feature type="compositionally biased region" description="Basic and acidic residues" evidence="21">
    <location>
        <begin position="157"/>
        <end position="167"/>
    </location>
</feature>
<dbReference type="Gene3D" id="1.10.238.110">
    <property type="entry name" value="Diacylglycerol kinase alpha"/>
    <property type="match status" value="2"/>
</dbReference>
<evidence type="ECO:0000256" key="1">
    <source>
        <dbReference type="ARBA" id="ARBA00004496"/>
    </source>
</evidence>
<dbReference type="SUPFAM" id="SSF47473">
    <property type="entry name" value="EF-hand"/>
    <property type="match status" value="2"/>
</dbReference>
<comment type="catalytic activity">
    <reaction evidence="16">
        <text>1,2-didecanoyl-sn-glycerol + ATP = 1,2-didecanoyl-sn-glycero-3-phosphate + ADP + H(+)</text>
        <dbReference type="Rhea" id="RHEA:43428"/>
        <dbReference type="ChEBI" id="CHEBI:15378"/>
        <dbReference type="ChEBI" id="CHEBI:18155"/>
        <dbReference type="ChEBI" id="CHEBI:30616"/>
        <dbReference type="ChEBI" id="CHEBI:78227"/>
        <dbReference type="ChEBI" id="CHEBI:456216"/>
    </reaction>
    <physiologicalReaction direction="left-to-right" evidence="16">
        <dbReference type="Rhea" id="RHEA:43429"/>
    </physiologicalReaction>
</comment>
<evidence type="ECO:0000256" key="20">
    <source>
        <dbReference type="RuleBase" id="RU361128"/>
    </source>
</evidence>
<dbReference type="CDD" id="cd20892">
    <property type="entry name" value="C1_DGKgamma_rpt2"/>
    <property type="match status" value="1"/>
</dbReference>
<dbReference type="Pfam" id="PF00609">
    <property type="entry name" value="DAGK_acc"/>
    <property type="match status" value="1"/>
</dbReference>
<evidence type="ECO:0000259" key="24">
    <source>
        <dbReference type="PROSITE" id="PS50222"/>
    </source>
</evidence>
<dbReference type="OrthoDB" id="242257at2759"/>
<keyword evidence="7" id="KW-0677">Repeat</keyword>
<keyword evidence="5 20" id="KW-0808">Transferase</keyword>
<evidence type="ECO:0000256" key="18">
    <source>
        <dbReference type="ARBA" id="ARBA00023411"/>
    </source>
</evidence>
<evidence type="ECO:0000256" key="13">
    <source>
        <dbReference type="ARBA" id="ARBA00022840"/>
    </source>
</evidence>
<evidence type="ECO:0000256" key="12">
    <source>
        <dbReference type="ARBA" id="ARBA00022837"/>
    </source>
</evidence>
<dbReference type="FunFam" id="3.30.60.20:FF:000013">
    <property type="entry name" value="Diacylglycerol kinase"/>
    <property type="match status" value="1"/>
</dbReference>
<dbReference type="Gene3D" id="3.40.50.10330">
    <property type="entry name" value="Probable inorganic polyphosphate/atp-NAD kinase, domain 1"/>
    <property type="match status" value="1"/>
</dbReference>
<dbReference type="InterPro" id="IPR029477">
    <property type="entry name" value="DAG_kinase_typeI_N"/>
</dbReference>
<evidence type="ECO:0000256" key="19">
    <source>
        <dbReference type="ARBA" id="ARBA00060536"/>
    </source>
</evidence>
<dbReference type="UniPathway" id="UPA00230"/>
<feature type="compositionally biased region" description="Polar residues" evidence="21">
    <location>
        <begin position="171"/>
        <end position="180"/>
    </location>
</feature>
<dbReference type="InterPro" id="IPR002219">
    <property type="entry name" value="PKC_DAG/PE"/>
</dbReference>
<dbReference type="CDD" id="cd20846">
    <property type="entry name" value="C1_DGKgamma_rpt1"/>
    <property type="match status" value="1"/>
</dbReference>
<keyword evidence="8 20" id="KW-0547">Nucleotide-binding</keyword>
<dbReference type="InterPro" id="IPR016064">
    <property type="entry name" value="NAD/diacylglycerol_kinase_sf"/>
</dbReference>
<evidence type="ECO:0000256" key="16">
    <source>
        <dbReference type="ARBA" id="ARBA00023395"/>
    </source>
</evidence>
<dbReference type="GO" id="GO:0005509">
    <property type="term" value="F:calcium ion binding"/>
    <property type="evidence" value="ECO:0007669"/>
    <property type="project" value="InterPro"/>
</dbReference>
<keyword evidence="9" id="KW-0863">Zinc-finger</keyword>
<dbReference type="EC" id="2.7.1.107" evidence="20"/>
<dbReference type="GO" id="GO:0046486">
    <property type="term" value="P:glycerolipid metabolic process"/>
    <property type="evidence" value="ECO:0007669"/>
    <property type="project" value="UniProtKB-UniPathway"/>
</dbReference>
<dbReference type="GO" id="GO:0005737">
    <property type="term" value="C:cytoplasm"/>
    <property type="evidence" value="ECO:0007669"/>
    <property type="project" value="UniProtKB-SubCell"/>
</dbReference>
<comment type="pathway">
    <text evidence="19">Glycerolipid metabolism.</text>
</comment>
<evidence type="ECO:0000256" key="11">
    <source>
        <dbReference type="ARBA" id="ARBA00022833"/>
    </source>
</evidence>
<evidence type="ECO:0000259" key="23">
    <source>
        <dbReference type="PROSITE" id="PS50146"/>
    </source>
</evidence>
<dbReference type="Pfam" id="PF14513">
    <property type="entry name" value="DAG_kinase_N"/>
    <property type="match status" value="1"/>
</dbReference>
<dbReference type="SMART" id="SM00054">
    <property type="entry name" value="EFh"/>
    <property type="match status" value="2"/>
</dbReference>
<dbReference type="InterPro" id="IPR047475">
    <property type="entry name" value="C1_DGKgamma_rpt2"/>
</dbReference>
<evidence type="ECO:0000256" key="8">
    <source>
        <dbReference type="ARBA" id="ARBA00022741"/>
    </source>
</evidence>
<dbReference type="Gene3D" id="1.10.238.10">
    <property type="entry name" value="EF-hand"/>
    <property type="match status" value="1"/>
</dbReference>
<dbReference type="GO" id="GO:0005886">
    <property type="term" value="C:plasma membrane"/>
    <property type="evidence" value="ECO:0007669"/>
    <property type="project" value="TreeGrafter"/>
</dbReference>
<comment type="subcellular location">
    <subcellularLocation>
        <location evidence="1">Cytoplasm</location>
    </subcellularLocation>
</comment>
<feature type="compositionally biased region" description="Polar residues" evidence="21">
    <location>
        <begin position="138"/>
        <end position="147"/>
    </location>
</feature>
<feature type="domain" description="Phorbol-ester/DAG-type" evidence="22">
    <location>
        <begin position="298"/>
        <end position="348"/>
    </location>
</feature>
<evidence type="ECO:0000256" key="7">
    <source>
        <dbReference type="ARBA" id="ARBA00022737"/>
    </source>
</evidence>
<evidence type="ECO:0000256" key="5">
    <source>
        <dbReference type="ARBA" id="ARBA00022679"/>
    </source>
</evidence>
<name>Q4S9S4_TETNG</name>
<dbReference type="SMART" id="SM00046">
    <property type="entry name" value="DAGKc"/>
    <property type="match status" value="1"/>
</dbReference>
<dbReference type="CDD" id="cd00051">
    <property type="entry name" value="EFh"/>
    <property type="match status" value="1"/>
</dbReference>
<dbReference type="SMART" id="SM00045">
    <property type="entry name" value="DAGKa"/>
    <property type="match status" value="1"/>
</dbReference>
<evidence type="ECO:0000256" key="9">
    <source>
        <dbReference type="ARBA" id="ARBA00022771"/>
    </source>
</evidence>